<comment type="similarity">
    <text evidence="1 4">Belongs to the cyclophilin-type PPIase family.</text>
</comment>
<evidence type="ECO:0000259" key="5">
    <source>
        <dbReference type="PROSITE" id="PS50072"/>
    </source>
</evidence>
<dbReference type="Gene3D" id="2.40.100.10">
    <property type="entry name" value="Cyclophilin-like"/>
    <property type="match status" value="1"/>
</dbReference>
<dbReference type="InterPro" id="IPR002130">
    <property type="entry name" value="Cyclophilin-type_PPIase_dom"/>
</dbReference>
<dbReference type="InterPro" id="IPR029000">
    <property type="entry name" value="Cyclophilin-like_dom_sf"/>
</dbReference>
<dbReference type="EMBL" id="JBHSMX010000066">
    <property type="protein sequence ID" value="MFC5523946.1"/>
    <property type="molecule type" value="Genomic_DNA"/>
</dbReference>
<evidence type="ECO:0000313" key="6">
    <source>
        <dbReference type="EMBL" id="MFC5523946.1"/>
    </source>
</evidence>
<feature type="chain" id="PRO_5045002068" description="Peptidyl-prolyl cis-trans isomerase" evidence="4">
    <location>
        <begin position="34"/>
        <end position="233"/>
    </location>
</feature>
<keyword evidence="3 4" id="KW-0413">Isomerase</keyword>
<keyword evidence="4" id="KW-0732">Signal</keyword>
<dbReference type="Proteomes" id="UP001596084">
    <property type="component" value="Unassembled WGS sequence"/>
</dbReference>
<evidence type="ECO:0000256" key="2">
    <source>
        <dbReference type="ARBA" id="ARBA00023110"/>
    </source>
</evidence>
<organism evidence="6 7">
    <name type="scientific">Polaromonas jejuensis</name>
    <dbReference type="NCBI Taxonomy" id="457502"/>
    <lineage>
        <taxon>Bacteria</taxon>
        <taxon>Pseudomonadati</taxon>
        <taxon>Pseudomonadota</taxon>
        <taxon>Betaproteobacteria</taxon>
        <taxon>Burkholderiales</taxon>
        <taxon>Comamonadaceae</taxon>
        <taxon>Polaromonas</taxon>
    </lineage>
</organism>
<gene>
    <name evidence="6" type="ORF">ACFPP7_24000</name>
</gene>
<proteinExistence type="inferred from homology"/>
<dbReference type="PROSITE" id="PS00170">
    <property type="entry name" value="CSA_PPIASE_1"/>
    <property type="match status" value="1"/>
</dbReference>
<dbReference type="InterPro" id="IPR044665">
    <property type="entry name" value="E_coli_cyclophilin_A-like"/>
</dbReference>
<dbReference type="PANTHER" id="PTHR43246">
    <property type="entry name" value="PEPTIDYL-PROLYL CIS-TRANS ISOMERASE CYP38, CHLOROPLASTIC"/>
    <property type="match status" value="1"/>
</dbReference>
<evidence type="ECO:0000256" key="4">
    <source>
        <dbReference type="RuleBase" id="RU363019"/>
    </source>
</evidence>
<dbReference type="InterPro" id="IPR020892">
    <property type="entry name" value="Cyclophilin-type_PPIase_CS"/>
</dbReference>
<evidence type="ECO:0000313" key="7">
    <source>
        <dbReference type="Proteomes" id="UP001596084"/>
    </source>
</evidence>
<sequence length="233" mass="25094">MAFAAFRTPPTPRRAWLAAAALTLACLAGPALAQTAPKVKFVTSEGDFVVEVYPDKAPKTVENFLQYVKDKHYDGTIFHRVISNFMVQGGGFDASYAQKPTRPPVVHEGREALARGGPKNVVGTLAMARTNDPNSASSQFFINVKDNDFLNPTLIPAGDPVPKFEYQGQVYKDVPRAQLLNAPQLYGYTVFGKVVSGMDVVNKIKSVPTGAGGPFPTDVPKTPVLIKSATLVN</sequence>
<dbReference type="PRINTS" id="PR00153">
    <property type="entry name" value="CSAPPISMRASE"/>
</dbReference>
<dbReference type="SUPFAM" id="SSF50891">
    <property type="entry name" value="Cyclophilin-like"/>
    <property type="match status" value="1"/>
</dbReference>
<comment type="caution">
    <text evidence="6">The sequence shown here is derived from an EMBL/GenBank/DDBJ whole genome shotgun (WGS) entry which is preliminary data.</text>
</comment>
<feature type="domain" description="PPIase cyclophilin-type" evidence="5">
    <location>
        <begin position="46"/>
        <end position="231"/>
    </location>
</feature>
<dbReference type="GO" id="GO:0003755">
    <property type="term" value="F:peptidyl-prolyl cis-trans isomerase activity"/>
    <property type="evidence" value="ECO:0007669"/>
    <property type="project" value="UniProtKB-EC"/>
</dbReference>
<dbReference type="PROSITE" id="PS50072">
    <property type="entry name" value="CSA_PPIASE_2"/>
    <property type="match status" value="1"/>
</dbReference>
<reference evidence="7" key="1">
    <citation type="journal article" date="2019" name="Int. J. Syst. Evol. Microbiol.">
        <title>The Global Catalogue of Microorganisms (GCM) 10K type strain sequencing project: providing services to taxonomists for standard genome sequencing and annotation.</title>
        <authorList>
            <consortium name="The Broad Institute Genomics Platform"/>
            <consortium name="The Broad Institute Genome Sequencing Center for Infectious Disease"/>
            <person name="Wu L."/>
            <person name="Ma J."/>
        </authorList>
    </citation>
    <scope>NUCLEOTIDE SEQUENCE [LARGE SCALE GENOMIC DNA]</scope>
    <source>
        <strain evidence="7">CGMCC 4.7277</strain>
    </source>
</reference>
<name>A0ABW0QH75_9BURK</name>
<accession>A0ABW0QH75</accession>
<keyword evidence="2 4" id="KW-0697">Rotamase</keyword>
<keyword evidence="7" id="KW-1185">Reference proteome</keyword>
<dbReference type="PROSITE" id="PS51257">
    <property type="entry name" value="PROKAR_LIPOPROTEIN"/>
    <property type="match status" value="1"/>
</dbReference>
<comment type="function">
    <text evidence="4">PPIases accelerate the folding of proteins. It catalyzes the cis-trans isomerization of proline imidic peptide bonds in oligopeptides.</text>
</comment>
<protein>
    <recommendedName>
        <fullName evidence="4">Peptidyl-prolyl cis-trans isomerase</fullName>
        <shortName evidence="4">PPIase</shortName>
        <ecNumber evidence="4">5.2.1.8</ecNumber>
    </recommendedName>
</protein>
<comment type="catalytic activity">
    <reaction evidence="4">
        <text>[protein]-peptidylproline (omega=180) = [protein]-peptidylproline (omega=0)</text>
        <dbReference type="Rhea" id="RHEA:16237"/>
        <dbReference type="Rhea" id="RHEA-COMP:10747"/>
        <dbReference type="Rhea" id="RHEA-COMP:10748"/>
        <dbReference type="ChEBI" id="CHEBI:83833"/>
        <dbReference type="ChEBI" id="CHEBI:83834"/>
        <dbReference type="EC" id="5.2.1.8"/>
    </reaction>
</comment>
<feature type="signal peptide" evidence="4">
    <location>
        <begin position="1"/>
        <end position="33"/>
    </location>
</feature>
<evidence type="ECO:0000256" key="3">
    <source>
        <dbReference type="ARBA" id="ARBA00023235"/>
    </source>
</evidence>
<dbReference type="RefSeq" id="WP_068832118.1">
    <property type="nucleotide sequence ID" value="NZ_JBHSMX010000066.1"/>
</dbReference>
<dbReference type="EC" id="5.2.1.8" evidence="4"/>
<dbReference type="Pfam" id="PF00160">
    <property type="entry name" value="Pro_isomerase"/>
    <property type="match status" value="1"/>
</dbReference>
<evidence type="ECO:0000256" key="1">
    <source>
        <dbReference type="ARBA" id="ARBA00007365"/>
    </source>
</evidence>